<dbReference type="SUPFAM" id="SSF52540">
    <property type="entry name" value="P-loop containing nucleoside triphosphate hydrolases"/>
    <property type="match status" value="1"/>
</dbReference>
<organism evidence="3 4">
    <name type="scientific">Bacteroides cellulosilyticus</name>
    <dbReference type="NCBI Taxonomy" id="246787"/>
    <lineage>
        <taxon>Bacteria</taxon>
        <taxon>Pseudomonadati</taxon>
        <taxon>Bacteroidota</taxon>
        <taxon>Bacteroidia</taxon>
        <taxon>Bacteroidales</taxon>
        <taxon>Bacteroidaceae</taxon>
        <taxon>Bacteroides</taxon>
    </lineage>
</organism>
<dbReference type="AlphaFoldDB" id="A0A3D6ATL7"/>
<keyword evidence="3" id="KW-0547">Nucleotide-binding</keyword>
<dbReference type="GeneID" id="66309776"/>
<gene>
    <name evidence="3" type="ORF">F2Y81_22685</name>
</gene>
<name>A0A3D6ATL7_9BACE</name>
<dbReference type="PANTHER" id="PTHR33295">
    <property type="entry name" value="ATPASE"/>
    <property type="match status" value="1"/>
</dbReference>
<evidence type="ECO:0000259" key="2">
    <source>
        <dbReference type="Pfam" id="PF13635"/>
    </source>
</evidence>
<dbReference type="EMBL" id="VVYV01000051">
    <property type="protein sequence ID" value="KAA5413495.1"/>
    <property type="molecule type" value="Genomic_DNA"/>
</dbReference>
<dbReference type="InterPro" id="IPR027417">
    <property type="entry name" value="P-loop_NTPase"/>
</dbReference>
<keyword evidence="3" id="KW-0067">ATP-binding</keyword>
<protein>
    <submittedName>
        <fullName evidence="3">ATP-binding protein</fullName>
    </submittedName>
</protein>
<evidence type="ECO:0000313" key="4">
    <source>
        <dbReference type="Proteomes" id="UP000448877"/>
    </source>
</evidence>
<evidence type="ECO:0000259" key="1">
    <source>
        <dbReference type="Pfam" id="PF13173"/>
    </source>
</evidence>
<dbReference type="InterPro" id="IPR041682">
    <property type="entry name" value="AAA_14"/>
</dbReference>
<comment type="caution">
    <text evidence="3">The sequence shown here is derived from an EMBL/GenBank/DDBJ whole genome shotgun (WGS) entry which is preliminary data.</text>
</comment>
<reference evidence="3 4" key="1">
    <citation type="journal article" date="2019" name="Nat. Med.">
        <title>A library of human gut bacterial isolates paired with longitudinal multiomics data enables mechanistic microbiome research.</title>
        <authorList>
            <person name="Poyet M."/>
            <person name="Groussin M."/>
            <person name="Gibbons S.M."/>
            <person name="Avila-Pacheco J."/>
            <person name="Jiang X."/>
            <person name="Kearney S.M."/>
            <person name="Perrotta A.R."/>
            <person name="Berdy B."/>
            <person name="Zhao S."/>
            <person name="Lieberman T.D."/>
            <person name="Swanson P.K."/>
            <person name="Smith M."/>
            <person name="Roesemann S."/>
            <person name="Alexander J.E."/>
            <person name="Rich S.A."/>
            <person name="Livny J."/>
            <person name="Vlamakis H."/>
            <person name="Clish C."/>
            <person name="Bullock K."/>
            <person name="Deik A."/>
            <person name="Scott J."/>
            <person name="Pierce K.A."/>
            <person name="Xavier R.J."/>
            <person name="Alm E.J."/>
        </authorList>
    </citation>
    <scope>NUCLEOTIDE SEQUENCE [LARGE SCALE GENOMIC DNA]</scope>
    <source>
        <strain evidence="3 4">BIOML-A6</strain>
    </source>
</reference>
<dbReference type="InterPro" id="IPR025420">
    <property type="entry name" value="DUF4143"/>
</dbReference>
<dbReference type="Pfam" id="PF13173">
    <property type="entry name" value="AAA_14"/>
    <property type="match status" value="1"/>
</dbReference>
<dbReference type="Pfam" id="PF13635">
    <property type="entry name" value="DUF4143"/>
    <property type="match status" value="1"/>
</dbReference>
<dbReference type="RefSeq" id="WP_029327753.1">
    <property type="nucleotide sequence ID" value="NZ_CABMLT010000015.1"/>
</dbReference>
<proteinExistence type="predicted"/>
<dbReference type="Proteomes" id="UP000448877">
    <property type="component" value="Unassembled WGS sequence"/>
</dbReference>
<dbReference type="PANTHER" id="PTHR33295:SF18">
    <property type="entry name" value="AAA+ ATPASE DOMAIN-CONTAINING PROTEIN"/>
    <property type="match status" value="1"/>
</dbReference>
<feature type="domain" description="AAA" evidence="1">
    <location>
        <begin position="35"/>
        <end position="162"/>
    </location>
</feature>
<dbReference type="GO" id="GO:0005524">
    <property type="term" value="F:ATP binding"/>
    <property type="evidence" value="ECO:0007669"/>
    <property type="project" value="UniProtKB-KW"/>
</dbReference>
<accession>A0A3D6ATL7</accession>
<feature type="domain" description="DUF4143" evidence="2">
    <location>
        <begin position="220"/>
        <end position="363"/>
    </location>
</feature>
<sequence length="422" mass="48901">MDKQLLKSVMLDNQKEVQRYEVFKRDFHFEDFGNYVLIGIRRAGKSFLIYQRIQQLLTEGVGWDSMLYINFEDERLDGLQVSELNLIIEAHLEMYGKRPILFLDEIQNIEGWEKFARRLADEKYKVYITGSNAKMLSSDIQTTLGGRYITINVYPYSFPEFLEVHHTAYDELSLLGTESRAAVMNRFIDYFHNGGFPEGALLAAKRNYLTSVYQKIYLGDIAARNAITNTFGLKIMIKKLAESIKQPISFNRIANIVSTTGSKLSTTSAIKYVEYAESAWLLQRINNIAAKLAEKESNSKYYFTDNGILNLFLIDGNTSLLENLVAISLIRQFGKEDAVFFYNKGIEVDFYIPEKEWAIQVSYSIKDLETRERETDALIKLSKVLPCKRFLVITFDEESVLQMDNHSRIEVIPVWKWLLMLR</sequence>
<evidence type="ECO:0000313" key="3">
    <source>
        <dbReference type="EMBL" id="KAA5413495.1"/>
    </source>
</evidence>